<feature type="transmembrane region" description="Helical" evidence="9">
    <location>
        <begin position="121"/>
        <end position="139"/>
    </location>
</feature>
<evidence type="ECO:0000256" key="3">
    <source>
        <dbReference type="ARBA" id="ARBA00022553"/>
    </source>
</evidence>
<evidence type="ECO:0000259" key="10">
    <source>
        <dbReference type="PROSITE" id="PS50109"/>
    </source>
</evidence>
<evidence type="ECO:0000313" key="14">
    <source>
        <dbReference type="Proteomes" id="UP000036923"/>
    </source>
</evidence>
<feature type="transmembrane region" description="Helical" evidence="9">
    <location>
        <begin position="214"/>
        <end position="233"/>
    </location>
</feature>
<evidence type="ECO:0000256" key="7">
    <source>
        <dbReference type="ARBA" id="ARBA00022840"/>
    </source>
</evidence>
<dbReference type="EC" id="2.7.13.3" evidence="2"/>
<proteinExistence type="predicted"/>
<gene>
    <name evidence="13" type="ORF">Bccel_4605</name>
</gene>
<dbReference type="InterPro" id="IPR036890">
    <property type="entry name" value="HATPase_C_sf"/>
</dbReference>
<dbReference type="InterPro" id="IPR004358">
    <property type="entry name" value="Sig_transdc_His_kin-like_C"/>
</dbReference>
<feature type="domain" description="Histidine kinase" evidence="10">
    <location>
        <begin position="414"/>
        <end position="635"/>
    </location>
</feature>
<dbReference type="PANTHER" id="PTHR43547">
    <property type="entry name" value="TWO-COMPONENT HISTIDINE KINASE"/>
    <property type="match status" value="1"/>
</dbReference>
<dbReference type="Pfam" id="PF00512">
    <property type="entry name" value="HisKA"/>
    <property type="match status" value="1"/>
</dbReference>
<dbReference type="RefSeq" id="WP_081926710.1">
    <property type="nucleotide sequence ID" value="NZ_JQKC01000001.1"/>
</dbReference>
<dbReference type="InterPro" id="IPR003594">
    <property type="entry name" value="HATPase_dom"/>
</dbReference>
<dbReference type="InterPro" id="IPR003661">
    <property type="entry name" value="HisK_dim/P_dom"/>
</dbReference>
<dbReference type="Pfam" id="PF02518">
    <property type="entry name" value="HATPase_c"/>
    <property type="match status" value="1"/>
</dbReference>
<evidence type="ECO:0000313" key="13">
    <source>
        <dbReference type="EMBL" id="KNY29331.1"/>
    </source>
</evidence>
<feature type="transmembrane region" description="Helical" evidence="9">
    <location>
        <begin position="146"/>
        <end position="164"/>
    </location>
</feature>
<dbReference type="SMART" id="SM00091">
    <property type="entry name" value="PAS"/>
    <property type="match status" value="1"/>
</dbReference>
<dbReference type="Pfam" id="PF08447">
    <property type="entry name" value="PAS_3"/>
    <property type="match status" value="1"/>
</dbReference>
<dbReference type="GO" id="GO:0005524">
    <property type="term" value="F:ATP binding"/>
    <property type="evidence" value="ECO:0007669"/>
    <property type="project" value="UniProtKB-KW"/>
</dbReference>
<dbReference type="CDD" id="cd16922">
    <property type="entry name" value="HATPase_EvgS-ArcB-TorS-like"/>
    <property type="match status" value="1"/>
</dbReference>
<keyword evidence="8" id="KW-0902">Two-component regulatory system</keyword>
<dbReference type="FunFam" id="3.30.565.10:FF:000037">
    <property type="entry name" value="Hybrid sensor histidine kinase/response regulator"/>
    <property type="match status" value="1"/>
</dbReference>
<dbReference type="Gene3D" id="3.30.450.20">
    <property type="entry name" value="PAS domain"/>
    <property type="match status" value="1"/>
</dbReference>
<reference evidence="14" key="1">
    <citation type="submission" date="2015-07" db="EMBL/GenBank/DDBJ databases">
        <title>Near-Complete Genome Sequence of the Cellulolytic Bacterium Bacteroides (Pseudobacteroides) cellulosolvens ATCC 35603.</title>
        <authorList>
            <person name="Dassa B."/>
            <person name="Utturkar S.M."/>
            <person name="Klingeman D.M."/>
            <person name="Hurt R.A."/>
            <person name="Keller M."/>
            <person name="Xu J."/>
            <person name="Reddy Y.H.K."/>
            <person name="Borovok I."/>
            <person name="Grinberg I.R."/>
            <person name="Lamed R."/>
            <person name="Zhivin O."/>
            <person name="Bayer E.A."/>
            <person name="Brown S.D."/>
        </authorList>
    </citation>
    <scope>NUCLEOTIDE SEQUENCE [LARGE SCALE GENOMIC DNA]</scope>
    <source>
        <strain evidence="14">DSM 2933</strain>
    </source>
</reference>
<feature type="domain" description="PAC" evidence="12">
    <location>
        <begin position="352"/>
        <end position="404"/>
    </location>
</feature>
<evidence type="ECO:0000256" key="6">
    <source>
        <dbReference type="ARBA" id="ARBA00022777"/>
    </source>
</evidence>
<evidence type="ECO:0000256" key="8">
    <source>
        <dbReference type="ARBA" id="ARBA00023012"/>
    </source>
</evidence>
<dbReference type="SUPFAM" id="SSF55874">
    <property type="entry name" value="ATPase domain of HSP90 chaperone/DNA topoisomerase II/histidine kinase"/>
    <property type="match status" value="1"/>
</dbReference>
<comment type="caution">
    <text evidence="13">The sequence shown here is derived from an EMBL/GenBank/DDBJ whole genome shotgun (WGS) entry which is preliminary data.</text>
</comment>
<evidence type="ECO:0000256" key="9">
    <source>
        <dbReference type="SAM" id="Phobius"/>
    </source>
</evidence>
<dbReference type="AlphaFoldDB" id="A0A0L6JU07"/>
<dbReference type="InterPro" id="IPR035965">
    <property type="entry name" value="PAS-like_dom_sf"/>
</dbReference>
<evidence type="ECO:0000256" key="5">
    <source>
        <dbReference type="ARBA" id="ARBA00022741"/>
    </source>
</evidence>
<dbReference type="Pfam" id="PF17159">
    <property type="entry name" value="MASE3"/>
    <property type="match status" value="1"/>
</dbReference>
<keyword evidence="9" id="KW-0472">Membrane</keyword>
<keyword evidence="7" id="KW-0067">ATP-binding</keyword>
<dbReference type="InterPro" id="IPR001610">
    <property type="entry name" value="PAC"/>
</dbReference>
<dbReference type="Gene3D" id="1.10.287.130">
    <property type="match status" value="1"/>
</dbReference>
<dbReference type="PANTHER" id="PTHR43547:SF2">
    <property type="entry name" value="HYBRID SIGNAL TRANSDUCTION HISTIDINE KINASE C"/>
    <property type="match status" value="1"/>
</dbReference>
<keyword evidence="6 13" id="KW-0418">Kinase</keyword>
<feature type="transmembrane region" description="Helical" evidence="9">
    <location>
        <begin position="81"/>
        <end position="101"/>
    </location>
</feature>
<dbReference type="InterPro" id="IPR000700">
    <property type="entry name" value="PAS-assoc_C"/>
</dbReference>
<dbReference type="CDD" id="cd00130">
    <property type="entry name" value="PAS"/>
    <property type="match status" value="1"/>
</dbReference>
<dbReference type="OrthoDB" id="9813394at2"/>
<dbReference type="EMBL" id="LGTC01000001">
    <property type="protein sequence ID" value="KNY29331.1"/>
    <property type="molecule type" value="Genomic_DNA"/>
</dbReference>
<dbReference type="SMART" id="SM00387">
    <property type="entry name" value="HATPase_c"/>
    <property type="match status" value="1"/>
</dbReference>
<dbReference type="PROSITE" id="PS50113">
    <property type="entry name" value="PAC"/>
    <property type="match status" value="1"/>
</dbReference>
<evidence type="ECO:0000256" key="1">
    <source>
        <dbReference type="ARBA" id="ARBA00000085"/>
    </source>
</evidence>
<keyword evidence="3" id="KW-0597">Phosphoprotein</keyword>
<feature type="transmembrane region" description="Helical" evidence="9">
    <location>
        <begin position="50"/>
        <end position="74"/>
    </location>
</feature>
<feature type="transmembrane region" description="Helical" evidence="9">
    <location>
        <begin position="21"/>
        <end position="44"/>
    </location>
</feature>
<dbReference type="Gene3D" id="3.30.565.10">
    <property type="entry name" value="Histidine kinase-like ATPase, C-terminal domain"/>
    <property type="match status" value="1"/>
</dbReference>
<name>A0A0L6JU07_9FIRM</name>
<feature type="transmembrane region" description="Helical" evidence="9">
    <location>
        <begin position="245"/>
        <end position="268"/>
    </location>
</feature>
<keyword evidence="14" id="KW-1185">Reference proteome</keyword>
<dbReference type="SMART" id="SM00388">
    <property type="entry name" value="HisKA"/>
    <property type="match status" value="1"/>
</dbReference>
<dbReference type="NCBIfam" id="TIGR00229">
    <property type="entry name" value="sensory_box"/>
    <property type="match status" value="1"/>
</dbReference>
<keyword evidence="9" id="KW-1133">Transmembrane helix</keyword>
<evidence type="ECO:0000256" key="2">
    <source>
        <dbReference type="ARBA" id="ARBA00012438"/>
    </source>
</evidence>
<dbReference type="Proteomes" id="UP000036923">
    <property type="component" value="Unassembled WGS sequence"/>
</dbReference>
<evidence type="ECO:0000259" key="11">
    <source>
        <dbReference type="PROSITE" id="PS50112"/>
    </source>
</evidence>
<organism evidence="13 14">
    <name type="scientific">Pseudobacteroides cellulosolvens ATCC 35603 = DSM 2933</name>
    <dbReference type="NCBI Taxonomy" id="398512"/>
    <lineage>
        <taxon>Bacteria</taxon>
        <taxon>Bacillati</taxon>
        <taxon>Bacillota</taxon>
        <taxon>Clostridia</taxon>
        <taxon>Eubacteriales</taxon>
        <taxon>Oscillospiraceae</taxon>
        <taxon>Pseudobacteroides</taxon>
    </lineage>
</organism>
<dbReference type="STRING" id="398512.Bccel_4605"/>
<dbReference type="eggNOG" id="COG5002">
    <property type="taxonomic scope" value="Bacteria"/>
</dbReference>
<dbReference type="PROSITE" id="PS50112">
    <property type="entry name" value="PAS"/>
    <property type="match status" value="1"/>
</dbReference>
<feature type="domain" description="PAS" evidence="11">
    <location>
        <begin position="278"/>
        <end position="348"/>
    </location>
</feature>
<dbReference type="CDD" id="cd00082">
    <property type="entry name" value="HisKA"/>
    <property type="match status" value="1"/>
</dbReference>
<keyword evidence="9" id="KW-0812">Transmembrane</keyword>
<dbReference type="InterPro" id="IPR000014">
    <property type="entry name" value="PAS"/>
</dbReference>
<dbReference type="InterPro" id="IPR036097">
    <property type="entry name" value="HisK_dim/P_sf"/>
</dbReference>
<dbReference type="PROSITE" id="PS50109">
    <property type="entry name" value="HIS_KIN"/>
    <property type="match status" value="1"/>
</dbReference>
<dbReference type="GO" id="GO:0000155">
    <property type="term" value="F:phosphorelay sensor kinase activity"/>
    <property type="evidence" value="ECO:0007669"/>
    <property type="project" value="InterPro"/>
</dbReference>
<dbReference type="SUPFAM" id="SSF55785">
    <property type="entry name" value="PYP-like sensor domain (PAS domain)"/>
    <property type="match status" value="1"/>
</dbReference>
<evidence type="ECO:0000259" key="12">
    <source>
        <dbReference type="PROSITE" id="PS50113"/>
    </source>
</evidence>
<dbReference type="InterPro" id="IPR005467">
    <property type="entry name" value="His_kinase_dom"/>
</dbReference>
<dbReference type="InterPro" id="IPR033425">
    <property type="entry name" value="MASE3"/>
</dbReference>
<feature type="transmembrane region" description="Helical" evidence="9">
    <location>
        <begin position="184"/>
        <end position="202"/>
    </location>
</feature>
<dbReference type="PRINTS" id="PR00344">
    <property type="entry name" value="BCTRLSENSOR"/>
</dbReference>
<sequence>MKLNNYLKVNFGQTKSNMFGFIIKNILLLIAAWLAADILTLDIWRTNIGLFHTVFELLCVFISLSIFVIIWYTYDNNSLNIRLIGFAFLSVAIFIGLHALYFTPLGFAPAGQEDLFTKFGVIGRLIEAIFILALIYGFFRVKVNRWAMLIISLAGSFVITFMLLRFPNLFPKMLTAEGPTIYRAITECIILVLFAFCLHPLIKEVNKREVLTYKYILSAIIFAIPVEILFSLYDSIFSFCNVLGHILKIISYCLLFKGIFISAVTYPYRTKVEQLNISEERFENAFEYAAVGMAIVGIDGKWLKVNRFVCDITGYFPEELHNMTYEDIIHPDDMESNLNLTKQLIEGEIQYYHIERRYIHKNGYPVWVFLSCSLVRDSESNPIYFVRQIQDITQLKEAYDTIEYDKLRSEFFANISHEFRTPLNIILNSIQLCDIYVKNYQDNDDKMRKLLNSMRQNCSRLIRLINNLIDTSRIDAGFYTLNKKEYNIVNIVEEVTLSVADFIRSKGLQLKFDTNIEEKFMECDPDKIERIMLNLLSNAVKFTKDNGKINVNIYDYEDKIIISVKDNGIGIQSDKQDLIFQRFRQVDKSLTRSHEGSGIGLSLVKSLVELHGGTIKVVSEYGKGSEFIISLPTLLNQECCKNSFEDAAVTASRFADSRVEAINVEFSDIYF</sequence>
<accession>A0A0L6JU07</accession>
<evidence type="ECO:0000256" key="4">
    <source>
        <dbReference type="ARBA" id="ARBA00022679"/>
    </source>
</evidence>
<comment type="catalytic activity">
    <reaction evidence="1">
        <text>ATP + protein L-histidine = ADP + protein N-phospho-L-histidine.</text>
        <dbReference type="EC" id="2.7.13.3"/>
    </reaction>
</comment>
<keyword evidence="4" id="KW-0808">Transferase</keyword>
<dbReference type="SMART" id="SM00086">
    <property type="entry name" value="PAC"/>
    <property type="match status" value="1"/>
</dbReference>
<dbReference type="SUPFAM" id="SSF47384">
    <property type="entry name" value="Homodimeric domain of signal transducing histidine kinase"/>
    <property type="match status" value="1"/>
</dbReference>
<protein>
    <recommendedName>
        <fullName evidence="2">histidine kinase</fullName>
        <ecNumber evidence="2">2.7.13.3</ecNumber>
    </recommendedName>
</protein>
<keyword evidence="5" id="KW-0547">Nucleotide-binding</keyword>
<dbReference type="InterPro" id="IPR013655">
    <property type="entry name" value="PAS_fold_3"/>
</dbReference>